<feature type="chain" id="PRO_5046077824" description="Secreted protein" evidence="1">
    <location>
        <begin position="26"/>
        <end position="123"/>
    </location>
</feature>
<keyword evidence="1" id="KW-0732">Signal</keyword>
<dbReference type="RefSeq" id="WP_306991015.1">
    <property type="nucleotide sequence ID" value="NZ_JAUSUT010000001.1"/>
</dbReference>
<name>A0ABU0ET71_9PSEU</name>
<organism evidence="2 3">
    <name type="scientific">Amycolatopsis thermophila</name>
    <dbReference type="NCBI Taxonomy" id="206084"/>
    <lineage>
        <taxon>Bacteria</taxon>
        <taxon>Bacillati</taxon>
        <taxon>Actinomycetota</taxon>
        <taxon>Actinomycetes</taxon>
        <taxon>Pseudonocardiales</taxon>
        <taxon>Pseudonocardiaceae</taxon>
        <taxon>Amycolatopsis</taxon>
    </lineage>
</organism>
<protein>
    <recommendedName>
        <fullName evidence="4">Secreted protein</fullName>
    </recommendedName>
</protein>
<reference evidence="2 3" key="1">
    <citation type="submission" date="2023-07" db="EMBL/GenBank/DDBJ databases">
        <title>Sequencing the genomes of 1000 actinobacteria strains.</title>
        <authorList>
            <person name="Klenk H.-P."/>
        </authorList>
    </citation>
    <scope>NUCLEOTIDE SEQUENCE [LARGE SCALE GENOMIC DNA]</scope>
    <source>
        <strain evidence="2 3">DSM 45805</strain>
    </source>
</reference>
<evidence type="ECO:0000256" key="1">
    <source>
        <dbReference type="SAM" id="SignalP"/>
    </source>
</evidence>
<evidence type="ECO:0000313" key="2">
    <source>
        <dbReference type="EMBL" id="MDQ0378339.1"/>
    </source>
</evidence>
<keyword evidence="3" id="KW-1185">Reference proteome</keyword>
<accession>A0ABU0ET71</accession>
<dbReference type="Proteomes" id="UP001229651">
    <property type="component" value="Unassembled WGS sequence"/>
</dbReference>
<dbReference type="EMBL" id="JAUSUT010000001">
    <property type="protein sequence ID" value="MDQ0378339.1"/>
    <property type="molecule type" value="Genomic_DNA"/>
</dbReference>
<proteinExistence type="predicted"/>
<comment type="caution">
    <text evidence="2">The sequence shown here is derived from an EMBL/GenBank/DDBJ whole genome shotgun (WGS) entry which is preliminary data.</text>
</comment>
<feature type="signal peptide" evidence="1">
    <location>
        <begin position="1"/>
        <end position="25"/>
    </location>
</feature>
<evidence type="ECO:0000313" key="3">
    <source>
        <dbReference type="Proteomes" id="UP001229651"/>
    </source>
</evidence>
<sequence length="123" mass="12837">MKKSWAGAALVACAVTMVQPAVATAAEPEPALVHASTQNDCKLNIRAGADVGSALLHTLSCTNYTTCVHAPERDLPCGQVVTGGTYTCVGADGKQLTDNRWAEVLWRSPEKSFVAAGCAAFRS</sequence>
<evidence type="ECO:0008006" key="4">
    <source>
        <dbReference type="Google" id="ProtNLM"/>
    </source>
</evidence>
<gene>
    <name evidence="2" type="ORF">FB470_002333</name>
</gene>